<keyword evidence="7 9" id="KW-0057">Aromatic amino acid biosynthesis</keyword>
<dbReference type="PANTHER" id="PTHR22854:SF2">
    <property type="entry name" value="INDOLE-3-GLYCEROL-PHOSPHATE SYNTHASE"/>
    <property type="match status" value="1"/>
</dbReference>
<feature type="domain" description="Indole-3-glycerol phosphate synthase" evidence="10">
    <location>
        <begin position="5"/>
        <end position="252"/>
    </location>
</feature>
<evidence type="ECO:0000256" key="9">
    <source>
        <dbReference type="HAMAP-Rule" id="MF_00134"/>
    </source>
</evidence>
<dbReference type="InterPro" id="IPR013798">
    <property type="entry name" value="Indole-3-glycerol_P_synth_dom"/>
</dbReference>
<dbReference type="FunFam" id="3.20.20.70:FF:000024">
    <property type="entry name" value="Indole-3-glycerol phosphate synthase"/>
    <property type="match status" value="1"/>
</dbReference>
<evidence type="ECO:0000256" key="3">
    <source>
        <dbReference type="ARBA" id="ARBA00008737"/>
    </source>
</evidence>
<dbReference type="InterPro" id="IPR011060">
    <property type="entry name" value="RibuloseP-bd_barrel"/>
</dbReference>
<evidence type="ECO:0000256" key="6">
    <source>
        <dbReference type="ARBA" id="ARBA00022822"/>
    </source>
</evidence>
<name>A0A3Q9QTQ3_9BACI</name>
<dbReference type="HAMAP" id="MF_00134_B">
    <property type="entry name" value="IGPS_B"/>
    <property type="match status" value="1"/>
</dbReference>
<comment type="similarity">
    <text evidence="3 9">Belongs to the TrpC family.</text>
</comment>
<keyword evidence="4 9" id="KW-0028">Amino-acid biosynthesis</keyword>
<keyword evidence="12" id="KW-1185">Reference proteome</keyword>
<evidence type="ECO:0000256" key="1">
    <source>
        <dbReference type="ARBA" id="ARBA00001633"/>
    </source>
</evidence>
<reference evidence="11 12" key="1">
    <citation type="submission" date="2017-07" db="EMBL/GenBank/DDBJ databases">
        <title>The complete genome sequence of Bacillus mesonae strain H20-5, an efficient strain improving plant abiotic stress resistance.</title>
        <authorList>
            <person name="Kim S.Y."/>
            <person name="Song H."/>
            <person name="Sang M.K."/>
            <person name="Weon H.-Y."/>
            <person name="Song J."/>
        </authorList>
    </citation>
    <scope>NUCLEOTIDE SEQUENCE [LARGE SCALE GENOMIC DNA]</scope>
    <source>
        <strain evidence="11 12">H20-5</strain>
    </source>
</reference>
<dbReference type="Gene3D" id="3.20.20.70">
    <property type="entry name" value="Aldolase class I"/>
    <property type="match status" value="1"/>
</dbReference>
<dbReference type="PANTHER" id="PTHR22854">
    <property type="entry name" value="TRYPTOPHAN BIOSYNTHESIS PROTEIN"/>
    <property type="match status" value="1"/>
</dbReference>
<dbReference type="Proteomes" id="UP000282892">
    <property type="component" value="Chromosome"/>
</dbReference>
<dbReference type="GO" id="GO:0004425">
    <property type="term" value="F:indole-3-glycerol-phosphate synthase activity"/>
    <property type="evidence" value="ECO:0007669"/>
    <property type="project" value="UniProtKB-UniRule"/>
</dbReference>
<comment type="catalytic activity">
    <reaction evidence="1 9">
        <text>1-(2-carboxyphenylamino)-1-deoxy-D-ribulose 5-phosphate + H(+) = (1S,2R)-1-C-(indol-3-yl)glycerol 3-phosphate + CO2 + H2O</text>
        <dbReference type="Rhea" id="RHEA:23476"/>
        <dbReference type="ChEBI" id="CHEBI:15377"/>
        <dbReference type="ChEBI" id="CHEBI:15378"/>
        <dbReference type="ChEBI" id="CHEBI:16526"/>
        <dbReference type="ChEBI" id="CHEBI:58613"/>
        <dbReference type="ChEBI" id="CHEBI:58866"/>
        <dbReference type="EC" id="4.1.1.48"/>
    </reaction>
</comment>
<keyword evidence="8 9" id="KW-0456">Lyase</keyword>
<evidence type="ECO:0000313" key="12">
    <source>
        <dbReference type="Proteomes" id="UP000282892"/>
    </source>
</evidence>
<dbReference type="PROSITE" id="PS00614">
    <property type="entry name" value="IGPS"/>
    <property type="match status" value="1"/>
</dbReference>
<evidence type="ECO:0000259" key="10">
    <source>
        <dbReference type="Pfam" id="PF00218"/>
    </source>
</evidence>
<evidence type="ECO:0000256" key="8">
    <source>
        <dbReference type="ARBA" id="ARBA00023239"/>
    </source>
</evidence>
<dbReference type="EMBL" id="CP022572">
    <property type="protein sequence ID" value="AZU62998.1"/>
    <property type="molecule type" value="Genomic_DNA"/>
</dbReference>
<dbReference type="UniPathway" id="UPA00035">
    <property type="reaction ID" value="UER00043"/>
</dbReference>
<evidence type="ECO:0000256" key="4">
    <source>
        <dbReference type="ARBA" id="ARBA00022605"/>
    </source>
</evidence>
<dbReference type="KEGG" id="nmk:CHR53_18030"/>
<dbReference type="OrthoDB" id="9804217at2"/>
<evidence type="ECO:0000256" key="5">
    <source>
        <dbReference type="ARBA" id="ARBA00022793"/>
    </source>
</evidence>
<dbReference type="GO" id="GO:0000162">
    <property type="term" value="P:L-tryptophan biosynthetic process"/>
    <property type="evidence" value="ECO:0007669"/>
    <property type="project" value="UniProtKB-UniRule"/>
</dbReference>
<dbReference type="SUPFAM" id="SSF51366">
    <property type="entry name" value="Ribulose-phoshate binding barrel"/>
    <property type="match status" value="1"/>
</dbReference>
<protein>
    <recommendedName>
        <fullName evidence="9">Indole-3-glycerol phosphate synthase</fullName>
        <shortName evidence="9">IGPS</shortName>
        <ecNumber evidence="9">4.1.1.48</ecNumber>
    </recommendedName>
</protein>
<dbReference type="STRING" id="1193713.GCA_001636315_00440"/>
<keyword evidence="5 9" id="KW-0210">Decarboxylase</keyword>
<evidence type="ECO:0000256" key="2">
    <source>
        <dbReference type="ARBA" id="ARBA00004696"/>
    </source>
</evidence>
<keyword evidence="6 9" id="KW-0822">Tryptophan biosynthesis</keyword>
<evidence type="ECO:0000313" key="11">
    <source>
        <dbReference type="EMBL" id="AZU62998.1"/>
    </source>
</evidence>
<sequence>MGTILDQIIEQKKVEVKLLREHLNDIPVSHFKARSFIETLQNAEELAIIAEFKRASPSKGMINSTAVPAEQAVIYEKNGASAISVLTDQTFFKGAFADLTAVREAVQLPILCKDFIIDRLQIDQAKGYGADLVLLIVAALKEEELQDLYQYATQSGLEVLMEVHNQEELETALKTGAKLIGVNNRDLKTFNVSLEVTEKLAAIVKSAGAFLISESGLHQPLDVERVRDAGANGILVGEAFMKSSSIGETLKRFKLPLVEGVKK</sequence>
<dbReference type="AlphaFoldDB" id="A0A3Q9QTQ3"/>
<dbReference type="InterPro" id="IPR001468">
    <property type="entry name" value="Indole-3-GlycerolPSynthase_CS"/>
</dbReference>
<evidence type="ECO:0000256" key="7">
    <source>
        <dbReference type="ARBA" id="ARBA00023141"/>
    </source>
</evidence>
<gene>
    <name evidence="9" type="primary">trpC</name>
    <name evidence="11" type="ORF">CHR53_18030</name>
</gene>
<accession>A0A3Q9QTQ3</accession>
<organism evidence="11 12">
    <name type="scientific">Neobacillus mesonae</name>
    <dbReference type="NCBI Taxonomy" id="1193713"/>
    <lineage>
        <taxon>Bacteria</taxon>
        <taxon>Bacillati</taxon>
        <taxon>Bacillota</taxon>
        <taxon>Bacilli</taxon>
        <taxon>Bacillales</taxon>
        <taxon>Bacillaceae</taxon>
        <taxon>Neobacillus</taxon>
    </lineage>
</organism>
<dbReference type="NCBIfam" id="NF001377">
    <property type="entry name" value="PRK00278.2-4"/>
    <property type="match status" value="1"/>
</dbReference>
<dbReference type="HAMAP" id="MF_00134_A">
    <property type="entry name" value="IGPS_A"/>
    <property type="match status" value="1"/>
</dbReference>
<dbReference type="EC" id="4.1.1.48" evidence="9"/>
<dbReference type="InterPro" id="IPR045186">
    <property type="entry name" value="Indole-3-glycerol_P_synth"/>
</dbReference>
<dbReference type="NCBIfam" id="NF001371">
    <property type="entry name" value="PRK00278.1-3"/>
    <property type="match status" value="1"/>
</dbReference>
<dbReference type="GO" id="GO:0004640">
    <property type="term" value="F:phosphoribosylanthranilate isomerase activity"/>
    <property type="evidence" value="ECO:0007669"/>
    <property type="project" value="TreeGrafter"/>
</dbReference>
<comment type="pathway">
    <text evidence="2 9">Amino-acid biosynthesis; L-tryptophan biosynthesis; L-tryptophan from chorismate: step 4/5.</text>
</comment>
<dbReference type="InterPro" id="IPR013785">
    <property type="entry name" value="Aldolase_TIM"/>
</dbReference>
<dbReference type="RefSeq" id="WP_127487802.1">
    <property type="nucleotide sequence ID" value="NZ_CP022572.1"/>
</dbReference>
<proteinExistence type="inferred from homology"/>
<dbReference type="Pfam" id="PF00218">
    <property type="entry name" value="IGPS"/>
    <property type="match status" value="1"/>
</dbReference>
<dbReference type="CDD" id="cd00331">
    <property type="entry name" value="IGPS"/>
    <property type="match status" value="1"/>
</dbReference>